<protein>
    <submittedName>
        <fullName evidence="1">Uncharacterized protein</fullName>
    </submittedName>
</protein>
<proteinExistence type="predicted"/>
<dbReference type="AlphaFoldDB" id="A0A2P2NZT3"/>
<evidence type="ECO:0000313" key="1">
    <source>
        <dbReference type="EMBL" id="MBX48016.1"/>
    </source>
</evidence>
<organism evidence="1">
    <name type="scientific">Rhizophora mucronata</name>
    <name type="common">Asiatic mangrove</name>
    <dbReference type="NCBI Taxonomy" id="61149"/>
    <lineage>
        <taxon>Eukaryota</taxon>
        <taxon>Viridiplantae</taxon>
        <taxon>Streptophyta</taxon>
        <taxon>Embryophyta</taxon>
        <taxon>Tracheophyta</taxon>
        <taxon>Spermatophyta</taxon>
        <taxon>Magnoliopsida</taxon>
        <taxon>eudicotyledons</taxon>
        <taxon>Gunneridae</taxon>
        <taxon>Pentapetalae</taxon>
        <taxon>rosids</taxon>
        <taxon>fabids</taxon>
        <taxon>Malpighiales</taxon>
        <taxon>Rhizophoraceae</taxon>
        <taxon>Rhizophora</taxon>
    </lineage>
</organism>
<dbReference type="EMBL" id="GGEC01067532">
    <property type="protein sequence ID" value="MBX48016.1"/>
    <property type="molecule type" value="Transcribed_RNA"/>
</dbReference>
<name>A0A2P2NZT3_RHIMU</name>
<reference evidence="1" key="1">
    <citation type="submission" date="2018-02" db="EMBL/GenBank/DDBJ databases">
        <title>Rhizophora mucronata_Transcriptome.</title>
        <authorList>
            <person name="Meera S.P."/>
            <person name="Sreeshan A."/>
            <person name="Augustine A."/>
        </authorList>
    </citation>
    <scope>NUCLEOTIDE SEQUENCE</scope>
    <source>
        <tissue evidence="1">Leaf</tissue>
    </source>
</reference>
<sequence>MHPACPHHIICLSTFSIIKHYKHFDSQRIPKKKENIMRPNNFPKYTFRTPIFI</sequence>
<accession>A0A2P2NZT3</accession>